<keyword evidence="1" id="KW-0812">Transmembrane</keyword>
<reference evidence="2" key="1">
    <citation type="submission" date="2023-06" db="EMBL/GenBank/DDBJ databases">
        <title>Genome-scale phylogeny and comparative genomics of the fungal order Sordariales.</title>
        <authorList>
            <consortium name="Lawrence Berkeley National Laboratory"/>
            <person name="Hensen N."/>
            <person name="Bonometti L."/>
            <person name="Westerberg I."/>
            <person name="Brannstrom I.O."/>
            <person name="Guillou S."/>
            <person name="Cros-Aarteil S."/>
            <person name="Calhoun S."/>
            <person name="Haridas S."/>
            <person name="Kuo A."/>
            <person name="Mondo S."/>
            <person name="Pangilinan J."/>
            <person name="Riley R."/>
            <person name="LaButti K."/>
            <person name="Andreopoulos B."/>
            <person name="Lipzen A."/>
            <person name="Chen C."/>
            <person name="Yanf M."/>
            <person name="Daum C."/>
            <person name="Ng V."/>
            <person name="Clum A."/>
            <person name="Steindorff A."/>
            <person name="Ohm R."/>
            <person name="Martin F."/>
            <person name="Silar P."/>
            <person name="Natvig D."/>
            <person name="Lalanne C."/>
            <person name="Gautier V."/>
            <person name="Ament-velasquez S.L."/>
            <person name="Kruys A."/>
            <person name="Hutchinson M.I."/>
            <person name="Powell A.J."/>
            <person name="Barry K."/>
            <person name="Miller A.N."/>
            <person name="Grigoriev I.V."/>
            <person name="Debuchy R."/>
            <person name="Gladieux P."/>
            <person name="Thoren M.H."/>
            <person name="Johannesson H."/>
        </authorList>
    </citation>
    <scope>NUCLEOTIDE SEQUENCE</scope>
    <source>
        <strain evidence="2">SMH3391-2</strain>
    </source>
</reference>
<evidence type="ECO:0000313" key="2">
    <source>
        <dbReference type="EMBL" id="KAK0634846.1"/>
    </source>
</evidence>
<accession>A0AA39XIX1</accession>
<evidence type="ECO:0000256" key="1">
    <source>
        <dbReference type="SAM" id="Phobius"/>
    </source>
</evidence>
<keyword evidence="3" id="KW-1185">Reference proteome</keyword>
<dbReference type="EMBL" id="JAULSR010000001">
    <property type="protein sequence ID" value="KAK0634846.1"/>
    <property type="molecule type" value="Genomic_DNA"/>
</dbReference>
<feature type="transmembrane region" description="Helical" evidence="1">
    <location>
        <begin position="15"/>
        <end position="34"/>
    </location>
</feature>
<evidence type="ECO:0000313" key="3">
    <source>
        <dbReference type="Proteomes" id="UP001174934"/>
    </source>
</evidence>
<keyword evidence="1" id="KW-0472">Membrane</keyword>
<proteinExistence type="predicted"/>
<organism evidence="2 3">
    <name type="scientific">Bombardia bombarda</name>
    <dbReference type="NCBI Taxonomy" id="252184"/>
    <lineage>
        <taxon>Eukaryota</taxon>
        <taxon>Fungi</taxon>
        <taxon>Dikarya</taxon>
        <taxon>Ascomycota</taxon>
        <taxon>Pezizomycotina</taxon>
        <taxon>Sordariomycetes</taxon>
        <taxon>Sordariomycetidae</taxon>
        <taxon>Sordariales</taxon>
        <taxon>Lasiosphaeriaceae</taxon>
        <taxon>Bombardia</taxon>
    </lineage>
</organism>
<dbReference type="AlphaFoldDB" id="A0AA39XIX1"/>
<feature type="transmembrane region" description="Helical" evidence="1">
    <location>
        <begin position="93"/>
        <end position="111"/>
    </location>
</feature>
<gene>
    <name evidence="2" type="ORF">B0T17DRAFT_514510</name>
</gene>
<protein>
    <submittedName>
        <fullName evidence="2">Uncharacterized protein</fullName>
    </submittedName>
</protein>
<dbReference type="Proteomes" id="UP001174934">
    <property type="component" value="Unassembled WGS sequence"/>
</dbReference>
<keyword evidence="1" id="KW-1133">Transmembrane helix</keyword>
<name>A0AA39XIX1_9PEZI</name>
<comment type="caution">
    <text evidence="2">The sequence shown here is derived from an EMBL/GenBank/DDBJ whole genome shotgun (WGS) entry which is preliminary data.</text>
</comment>
<feature type="transmembrane region" description="Helical" evidence="1">
    <location>
        <begin position="54"/>
        <end position="87"/>
    </location>
</feature>
<sequence>MSDAFVIFNRSSRQGWFVAGWFVAGWLGFVLGWFGWRACMHESKGNWAHVISYIILFSFSGLHFVFFALSVCLYSPCLCVFALAWRFWEVGDLIFGGCFILWACWYVFYVYV</sequence>